<name>A0A1M6JIT4_REIAG</name>
<keyword evidence="2" id="KW-0472">Membrane</keyword>
<keyword evidence="4" id="KW-1185">Reference proteome</keyword>
<dbReference type="AlphaFoldDB" id="A0A1M6JIT4"/>
<keyword evidence="2" id="KW-0812">Transmembrane</keyword>
<dbReference type="Proteomes" id="UP000184474">
    <property type="component" value="Unassembled WGS sequence"/>
</dbReference>
<keyword evidence="2" id="KW-1133">Transmembrane helix</keyword>
<dbReference type="Gene3D" id="3.40.1090.10">
    <property type="entry name" value="Cytosolic phospholipase A2 catalytic domain"/>
    <property type="match status" value="1"/>
</dbReference>
<reference evidence="4" key="1">
    <citation type="submission" date="2016-11" db="EMBL/GenBank/DDBJ databases">
        <authorList>
            <person name="Varghese N."/>
            <person name="Submissions S."/>
        </authorList>
    </citation>
    <scope>NUCLEOTIDE SEQUENCE [LARGE SCALE GENOMIC DNA]</scope>
    <source>
        <strain evidence="4">DSM 26134</strain>
    </source>
</reference>
<gene>
    <name evidence="3" type="ORF">SAMN04488028_101211</name>
</gene>
<dbReference type="SUPFAM" id="SSF52151">
    <property type="entry name" value="FabD/lysophospholipase-like"/>
    <property type="match status" value="1"/>
</dbReference>
<protein>
    <recommendedName>
        <fullName evidence="5">Patatin-like phospholipase</fullName>
    </recommendedName>
</protein>
<feature type="transmembrane region" description="Helical" evidence="2">
    <location>
        <begin position="136"/>
        <end position="162"/>
    </location>
</feature>
<evidence type="ECO:0000313" key="4">
    <source>
        <dbReference type="Proteomes" id="UP000184474"/>
    </source>
</evidence>
<feature type="region of interest" description="Disordered" evidence="1">
    <location>
        <begin position="740"/>
        <end position="766"/>
    </location>
</feature>
<evidence type="ECO:0000256" key="2">
    <source>
        <dbReference type="SAM" id="Phobius"/>
    </source>
</evidence>
<evidence type="ECO:0000256" key="1">
    <source>
        <dbReference type="SAM" id="MobiDB-lite"/>
    </source>
</evidence>
<accession>A0A1M6JIT4</accession>
<proteinExistence type="predicted"/>
<organism evidence="3 4">
    <name type="scientific">Reichenbachiella agariperforans</name>
    <dbReference type="NCBI Taxonomy" id="156994"/>
    <lineage>
        <taxon>Bacteria</taxon>
        <taxon>Pseudomonadati</taxon>
        <taxon>Bacteroidota</taxon>
        <taxon>Cytophagia</taxon>
        <taxon>Cytophagales</taxon>
        <taxon>Reichenbachiellaceae</taxon>
        <taxon>Reichenbachiella</taxon>
    </lineage>
</organism>
<feature type="transmembrane region" description="Helical" evidence="2">
    <location>
        <begin position="108"/>
        <end position="130"/>
    </location>
</feature>
<sequence>MKRSMLDNFIFSFPVQLFAQYFKSHQILLIAWVLLFLFITGSSGNVMGIPYVFLDPEYLHEVSFWSFFIVGIGFGILTVSFHITGYILHANKYRFVGLLKKPFSNFSVNNSVIPLCILTLYTVAICIFQSKDEHNTGFTIFTFLAGFYLGLILITALLYGYFRLTNKNIYAYITRKLNARLKLIKLSRINILDRLSNRKKRKVTSFIGLNLRIHDTKELYQFPNKKIITRVFDQNHLNSVILVVILTGLILLMGRGIDYSIFQLPAAASLMVLFGMITMAVGALAYWTKEWLVAAFFGVYIIFNILFTTGIILDYHEAFGLNYDTVPANYTISNLYQQSTDSIIAHDKRKMIQVLNQWKQKQKTDDPVAVFVCVSGGGSRSALWAHAVLGQIDQRMKKPLMDQTVLITGASGGMVGASFYRELSYQRQLGLISDPNSDIYLDQIARDNLNPMIFNLVVNDLFLHNPRFAYAGHIYSKDRGFAFEQQLHTNTNFVMDKKLSDYGALEAQAKIPMILFGSTVMNDGRKLYISDFNTAFMNTSPRRKTGINEPIIDVIDFQRFFQNQGAKDIRYTSALRMNASFPYITPSISLPSDPTIKVMDAGVTDNFGVTDAVRFIYAFKDWLAENTSSVVLITIRDTKRVQVIEPQSHQSIFDKVSNPISSVYNNLANFQDVNNAYKLEYMKSWYPDSIHQFVLEYDMYEDYREENDHKGVSTKDSTKAKRPSLNWHLTEKEKKSLIRNVQSKSKQSTIHDLVDRLSQGGNNHHQ</sequence>
<evidence type="ECO:0008006" key="5">
    <source>
        <dbReference type="Google" id="ProtNLM"/>
    </source>
</evidence>
<dbReference type="RefSeq" id="WP_084190269.1">
    <property type="nucleotide sequence ID" value="NZ_FRAA01000001.1"/>
</dbReference>
<feature type="transmembrane region" description="Helical" evidence="2">
    <location>
        <begin position="64"/>
        <end position="88"/>
    </location>
</feature>
<dbReference type="STRING" id="156994.SAMN04488028_101211"/>
<feature type="compositionally biased region" description="Polar residues" evidence="1">
    <location>
        <begin position="740"/>
        <end position="750"/>
    </location>
</feature>
<evidence type="ECO:0000313" key="3">
    <source>
        <dbReference type="EMBL" id="SHJ46621.1"/>
    </source>
</evidence>
<feature type="transmembrane region" description="Helical" evidence="2">
    <location>
        <begin position="294"/>
        <end position="313"/>
    </location>
</feature>
<feature type="transmembrane region" description="Helical" evidence="2">
    <location>
        <begin position="266"/>
        <end position="287"/>
    </location>
</feature>
<dbReference type="EMBL" id="FRAA01000001">
    <property type="protein sequence ID" value="SHJ46621.1"/>
    <property type="molecule type" value="Genomic_DNA"/>
</dbReference>
<dbReference type="InterPro" id="IPR016035">
    <property type="entry name" value="Acyl_Trfase/lysoPLipase"/>
</dbReference>
<feature type="transmembrane region" description="Helical" evidence="2">
    <location>
        <begin position="235"/>
        <end position="254"/>
    </location>
</feature>